<accession>A0A1M5X066</accession>
<keyword evidence="2" id="KW-1185">Reference proteome</keyword>
<dbReference type="STRING" id="1121131.SAMN02745229_01215"/>
<dbReference type="Proteomes" id="UP000184278">
    <property type="component" value="Unassembled WGS sequence"/>
</dbReference>
<sequence>MGKYFVDEVKCGFEGGGMACGPVDENIIAAVKVTDGSRSFWLTNVEVAGIPSFYLSEDAIFDRLADACEDDDSLEYLDQCIINSFEGIKLGEYGDIYKSIKQNEGNPAVSLIRYIILLTRCSMEEEDGVKALAKGKFVDEIEIPASDVER</sequence>
<organism evidence="1 2">
    <name type="scientific">Butyrivibrio fibrisolvens DSM 3071</name>
    <dbReference type="NCBI Taxonomy" id="1121131"/>
    <lineage>
        <taxon>Bacteria</taxon>
        <taxon>Bacillati</taxon>
        <taxon>Bacillota</taxon>
        <taxon>Clostridia</taxon>
        <taxon>Lachnospirales</taxon>
        <taxon>Lachnospiraceae</taxon>
        <taxon>Butyrivibrio</taxon>
    </lineage>
</organism>
<proteinExistence type="predicted"/>
<evidence type="ECO:0000313" key="2">
    <source>
        <dbReference type="Proteomes" id="UP000184278"/>
    </source>
</evidence>
<dbReference type="AlphaFoldDB" id="A0A1M5X066"/>
<dbReference type="EMBL" id="FQXK01000009">
    <property type="protein sequence ID" value="SHH93306.1"/>
    <property type="molecule type" value="Genomic_DNA"/>
</dbReference>
<name>A0A1M5X066_BUTFI</name>
<protein>
    <submittedName>
        <fullName evidence="1">Uncharacterized protein</fullName>
    </submittedName>
</protein>
<gene>
    <name evidence="1" type="ORF">SAMN02745229_01215</name>
</gene>
<dbReference type="OrthoDB" id="2081575at2"/>
<dbReference type="GeneID" id="89510403"/>
<dbReference type="RefSeq" id="WP_073386307.1">
    <property type="nucleotide sequence ID" value="NZ_FQXK01000009.1"/>
</dbReference>
<reference evidence="2" key="1">
    <citation type="submission" date="2016-11" db="EMBL/GenBank/DDBJ databases">
        <authorList>
            <person name="Varghese N."/>
            <person name="Submissions S."/>
        </authorList>
    </citation>
    <scope>NUCLEOTIDE SEQUENCE [LARGE SCALE GENOMIC DNA]</scope>
    <source>
        <strain evidence="2">DSM 3071</strain>
    </source>
</reference>
<evidence type="ECO:0000313" key="1">
    <source>
        <dbReference type="EMBL" id="SHH93306.1"/>
    </source>
</evidence>